<proteinExistence type="predicted"/>
<sequence>MSIKERESELFHKWKSNRVGFVTDGVVSEQDYLNSKIKLCFVLKEVNDVHGGGWDLREFIRAGSRSQTWNNVTRWVKSINHGHDDIPWANFESISKKQRIDTLRTICAMNLKKSPGTHTTVRADFDAVVAEDKKFIKEQYEIYNPDLTICCGTGWDLRFALDLNDEQVYETSRGVKWFVNQQNKPVVMYAHPAARVQGSLLVYGLIDAVREITHNTYEPFACQ</sequence>
<evidence type="ECO:0000313" key="1">
    <source>
        <dbReference type="EMBL" id="QMV16375.1"/>
    </source>
</evidence>
<dbReference type="Proteomes" id="UP000515264">
    <property type="component" value="Chromosome 2"/>
</dbReference>
<name>A0ABX6R4R7_9VIBR</name>
<organism evidence="1 2">
    <name type="scientific">Vibrio spartinae</name>
    <dbReference type="NCBI Taxonomy" id="1918945"/>
    <lineage>
        <taxon>Bacteria</taxon>
        <taxon>Pseudomonadati</taxon>
        <taxon>Pseudomonadota</taxon>
        <taxon>Gammaproteobacteria</taxon>
        <taxon>Vibrionales</taxon>
        <taxon>Vibrionaceae</taxon>
        <taxon>Vibrio</taxon>
    </lineage>
</organism>
<reference evidence="1 2" key="1">
    <citation type="journal article" date="2020" name="J. Nat. Prod.">
        <title>Genomics-Metabolomics Profiling Disclosed Marine Vibrio spartinae 3.6 as a Producer of a New Branched Side Chain Prodigiosin.</title>
        <authorList>
            <person name="Vitale G.A."/>
            <person name="Sciarretta M."/>
            <person name="Palma Esposito F."/>
            <person name="January G.G."/>
            <person name="Giaccio M."/>
            <person name="Bunk B."/>
            <person name="Sproer C."/>
            <person name="Bajerski F."/>
            <person name="Power D."/>
            <person name="Festa C."/>
            <person name="Monti M.C."/>
            <person name="D'Auria M.V."/>
            <person name="de Pascale D."/>
        </authorList>
    </citation>
    <scope>NUCLEOTIDE SEQUENCE [LARGE SCALE GENOMIC DNA]</scope>
    <source>
        <strain evidence="1 2">3.6</strain>
    </source>
</reference>
<dbReference type="RefSeq" id="WP_182289048.1">
    <property type="nucleotide sequence ID" value="NZ_CP046269.1"/>
</dbReference>
<protein>
    <recommendedName>
        <fullName evidence="3">Uracil DNA glycosylase superfamily protein</fullName>
    </recommendedName>
</protein>
<gene>
    <name evidence="1" type="ORF">Vspart_03767</name>
</gene>
<evidence type="ECO:0000313" key="2">
    <source>
        <dbReference type="Proteomes" id="UP000515264"/>
    </source>
</evidence>
<keyword evidence="2" id="KW-1185">Reference proteome</keyword>
<dbReference type="EMBL" id="CP046269">
    <property type="protein sequence ID" value="QMV16375.1"/>
    <property type="molecule type" value="Genomic_DNA"/>
</dbReference>
<evidence type="ECO:0008006" key="3">
    <source>
        <dbReference type="Google" id="ProtNLM"/>
    </source>
</evidence>
<accession>A0ABX6R4R7</accession>